<dbReference type="AlphaFoldDB" id="I3YZX4"/>
<sequence>MSFVSQIFIAGIFATIVMTFFSYVLSFFLKSNFKEPQIINLIIFKTLKNQSYVKRHDIYGWIIHFAVGILFVAVFKIIRIYFLVDLTYFTGFIYGFFGGILGVIIYALAFAVHPNPPVNNRILFYCQLVVGHIIFGLVMLFFLRHL</sequence>
<keyword evidence="3" id="KW-1185">Reference proteome</keyword>
<proteinExistence type="predicted"/>
<dbReference type="Proteomes" id="UP000006049">
    <property type="component" value="Chromosome"/>
</dbReference>
<dbReference type="KEGG" id="asl:Aeqsu_3107"/>
<feature type="transmembrane region" description="Helical" evidence="1">
    <location>
        <begin position="122"/>
        <end position="143"/>
    </location>
</feature>
<protein>
    <recommendedName>
        <fullName evidence="4">DUF2938 domain-containing protein</fullName>
    </recommendedName>
</protein>
<evidence type="ECO:0008006" key="4">
    <source>
        <dbReference type="Google" id="ProtNLM"/>
    </source>
</evidence>
<evidence type="ECO:0000313" key="3">
    <source>
        <dbReference type="Proteomes" id="UP000006049"/>
    </source>
</evidence>
<feature type="transmembrane region" description="Helical" evidence="1">
    <location>
        <begin position="58"/>
        <end position="82"/>
    </location>
</feature>
<evidence type="ECO:0000256" key="1">
    <source>
        <dbReference type="SAM" id="Phobius"/>
    </source>
</evidence>
<name>I3YZX4_AEQSU</name>
<accession>I3YZX4</accession>
<keyword evidence="1" id="KW-0812">Transmembrane</keyword>
<dbReference type="HOGENOM" id="CLU_142257_0_0_10"/>
<dbReference type="EMBL" id="CP003280">
    <property type="protein sequence ID" value="AFL82542.1"/>
    <property type="molecule type" value="Genomic_DNA"/>
</dbReference>
<reference evidence="2 3" key="1">
    <citation type="submission" date="2012-06" db="EMBL/GenBank/DDBJ databases">
        <title>The complete genome of Aequorivita sublithincola DSM 14238.</title>
        <authorList>
            <consortium name="US DOE Joint Genome Institute (JGI-PGF)"/>
            <person name="Lucas S."/>
            <person name="Copeland A."/>
            <person name="Lapidus A."/>
            <person name="Goodwin L."/>
            <person name="Pitluck S."/>
            <person name="Peters L."/>
            <person name="Munk A.C.C."/>
            <person name="Kyrpides N."/>
            <person name="Mavromatis K."/>
            <person name="Pagani I."/>
            <person name="Ivanova N."/>
            <person name="Ovchinnikova G."/>
            <person name="Zeytun A."/>
            <person name="Detter J.C."/>
            <person name="Han C."/>
            <person name="Land M."/>
            <person name="Hauser L."/>
            <person name="Markowitz V."/>
            <person name="Cheng J.-F."/>
            <person name="Hugenholtz P."/>
            <person name="Woyke T."/>
            <person name="Wu D."/>
            <person name="Tindall B."/>
            <person name="Faehnrich R."/>
            <person name="Brambilla E."/>
            <person name="Klenk H.-P."/>
            <person name="Eisen J.A."/>
        </authorList>
    </citation>
    <scope>NUCLEOTIDE SEQUENCE [LARGE SCALE GENOMIC DNA]</scope>
    <source>
        <strain evidence="3">DSM 14238 / LMG 21431 / ACAM 643 / 9-3</strain>
    </source>
</reference>
<organism evidence="2 3">
    <name type="scientific">Aequorivita sublithincola (strain DSM 14238 / LMG 21431 / ACAM 643 / 9-3)</name>
    <dbReference type="NCBI Taxonomy" id="746697"/>
    <lineage>
        <taxon>Bacteria</taxon>
        <taxon>Pseudomonadati</taxon>
        <taxon>Bacteroidota</taxon>
        <taxon>Flavobacteriia</taxon>
        <taxon>Flavobacteriales</taxon>
        <taxon>Flavobacteriaceae</taxon>
        <taxon>Aequorivita</taxon>
    </lineage>
</organism>
<dbReference type="eggNOG" id="ENOG5032ZVF">
    <property type="taxonomic scope" value="Bacteria"/>
</dbReference>
<gene>
    <name evidence="2" type="ordered locus">Aeqsu_3107</name>
</gene>
<dbReference type="STRING" id="746697.Aeqsu_3107"/>
<keyword evidence="1" id="KW-1133">Transmembrane helix</keyword>
<feature type="transmembrane region" description="Helical" evidence="1">
    <location>
        <begin position="6"/>
        <end position="29"/>
    </location>
</feature>
<feature type="transmembrane region" description="Helical" evidence="1">
    <location>
        <begin position="88"/>
        <end position="110"/>
    </location>
</feature>
<evidence type="ECO:0000313" key="2">
    <source>
        <dbReference type="EMBL" id="AFL82542.1"/>
    </source>
</evidence>
<keyword evidence="1" id="KW-0472">Membrane</keyword>